<evidence type="ECO:0000313" key="2">
    <source>
        <dbReference type="Proteomes" id="UP000314294"/>
    </source>
</evidence>
<proteinExistence type="predicted"/>
<protein>
    <submittedName>
        <fullName evidence="1">Uncharacterized protein</fullName>
    </submittedName>
</protein>
<dbReference type="Proteomes" id="UP000314294">
    <property type="component" value="Unassembled WGS sequence"/>
</dbReference>
<reference evidence="1 2" key="1">
    <citation type="submission" date="2019-03" db="EMBL/GenBank/DDBJ databases">
        <title>First draft genome of Liparis tanakae, snailfish: a comprehensive survey of snailfish specific genes.</title>
        <authorList>
            <person name="Kim W."/>
            <person name="Song I."/>
            <person name="Jeong J.-H."/>
            <person name="Kim D."/>
            <person name="Kim S."/>
            <person name="Ryu S."/>
            <person name="Song J.Y."/>
            <person name="Lee S.K."/>
        </authorList>
    </citation>
    <scope>NUCLEOTIDE SEQUENCE [LARGE SCALE GENOMIC DNA]</scope>
    <source>
        <tissue evidence="1">Muscle</tissue>
    </source>
</reference>
<accession>A0A4Z2F4K5</accession>
<organism evidence="1 2">
    <name type="scientific">Liparis tanakae</name>
    <name type="common">Tanaka's snailfish</name>
    <dbReference type="NCBI Taxonomy" id="230148"/>
    <lineage>
        <taxon>Eukaryota</taxon>
        <taxon>Metazoa</taxon>
        <taxon>Chordata</taxon>
        <taxon>Craniata</taxon>
        <taxon>Vertebrata</taxon>
        <taxon>Euteleostomi</taxon>
        <taxon>Actinopterygii</taxon>
        <taxon>Neopterygii</taxon>
        <taxon>Teleostei</taxon>
        <taxon>Neoteleostei</taxon>
        <taxon>Acanthomorphata</taxon>
        <taxon>Eupercaria</taxon>
        <taxon>Perciformes</taxon>
        <taxon>Cottioidei</taxon>
        <taxon>Cottales</taxon>
        <taxon>Liparidae</taxon>
        <taxon>Liparis</taxon>
    </lineage>
</organism>
<evidence type="ECO:0000313" key="1">
    <source>
        <dbReference type="EMBL" id="TNN35634.1"/>
    </source>
</evidence>
<keyword evidence="2" id="KW-1185">Reference proteome</keyword>
<name>A0A4Z2F4K5_9TELE</name>
<dbReference type="AlphaFoldDB" id="A0A4Z2F4K5"/>
<comment type="caution">
    <text evidence="1">The sequence shown here is derived from an EMBL/GenBank/DDBJ whole genome shotgun (WGS) entry which is preliminary data.</text>
</comment>
<dbReference type="EMBL" id="SRLO01001736">
    <property type="protein sequence ID" value="TNN35634.1"/>
    <property type="molecule type" value="Genomic_DNA"/>
</dbReference>
<sequence length="83" mass="9395">MMTRRQRYCVGRGAFGKREEEAADRHSGFTDQGMVNSIFTLNSAHGEEEGDMSRKRGDVVHMIFRAIKEASSSDLSFIRTHSI</sequence>
<gene>
    <name evidence="1" type="ORF">EYF80_054204</name>
</gene>